<gene>
    <name evidence="1" type="ORF">GS399_05020</name>
</gene>
<accession>A0A7K1Y6Y2</accession>
<keyword evidence="2" id="KW-1185">Reference proteome</keyword>
<sequence length="113" mass="12675">MSQVSLELEDLNPGESFLIPINVVLYFPREVQKRIAHPAKQVSNRSSLDPLGYTLDCDISSETSLSATSKLSILLGDLDVLKNRSQKVFWIGHGDEGVQLLEVKKDYPQKYGR</sequence>
<dbReference type="EMBL" id="WVHT01000002">
    <property type="protein sequence ID" value="MXV50325.1"/>
    <property type="molecule type" value="Genomic_DNA"/>
</dbReference>
<protein>
    <submittedName>
        <fullName evidence="1">Uncharacterized protein</fullName>
    </submittedName>
</protein>
<evidence type="ECO:0000313" key="2">
    <source>
        <dbReference type="Proteomes" id="UP000466586"/>
    </source>
</evidence>
<organism evidence="1 2">
    <name type="scientific">Hufsiella arboris</name>
    <dbReference type="NCBI Taxonomy" id="2695275"/>
    <lineage>
        <taxon>Bacteria</taxon>
        <taxon>Pseudomonadati</taxon>
        <taxon>Bacteroidota</taxon>
        <taxon>Sphingobacteriia</taxon>
        <taxon>Sphingobacteriales</taxon>
        <taxon>Sphingobacteriaceae</taxon>
        <taxon>Hufsiella</taxon>
    </lineage>
</organism>
<name>A0A7K1Y6Y2_9SPHI</name>
<dbReference type="Proteomes" id="UP000466586">
    <property type="component" value="Unassembled WGS sequence"/>
</dbReference>
<evidence type="ECO:0000313" key="1">
    <source>
        <dbReference type="EMBL" id="MXV50325.1"/>
    </source>
</evidence>
<proteinExistence type="predicted"/>
<comment type="caution">
    <text evidence="1">The sequence shown here is derived from an EMBL/GenBank/DDBJ whole genome shotgun (WGS) entry which is preliminary data.</text>
</comment>
<dbReference type="AlphaFoldDB" id="A0A7K1Y6Y2"/>
<reference evidence="1 2" key="1">
    <citation type="submission" date="2019-11" db="EMBL/GenBank/DDBJ databases">
        <title>Pedobacter sp. HMF7647 Genome sequencing and assembly.</title>
        <authorList>
            <person name="Kang H."/>
            <person name="Kim H."/>
            <person name="Joh K."/>
        </authorList>
    </citation>
    <scope>NUCLEOTIDE SEQUENCE [LARGE SCALE GENOMIC DNA]</scope>
    <source>
        <strain evidence="1 2">HMF7647</strain>
    </source>
</reference>
<dbReference type="RefSeq" id="WP_160843504.1">
    <property type="nucleotide sequence ID" value="NZ_WVHT01000002.1"/>
</dbReference>